<dbReference type="AlphaFoldDB" id="A0A9X2C819"/>
<proteinExistence type="predicted"/>
<dbReference type="SUPFAM" id="SSF160631">
    <property type="entry name" value="SMI1/KNR4-like"/>
    <property type="match status" value="1"/>
</dbReference>
<name>A0A9X2C819_9PSED</name>
<reference evidence="2 3" key="1">
    <citation type="journal article" date="2022" name="Int. J. Syst. Evol. Microbiol.">
        <title>Pseudomonas aegrilactucae sp. nov. and Pseudomonas morbosilactucae sp. nov., pathogens causing bacterial rot of lettuce in Japan.</title>
        <authorList>
            <person name="Sawada H."/>
            <person name="Fujikawa T."/>
            <person name="Satou M."/>
        </authorList>
    </citation>
    <scope>NUCLEOTIDE SEQUENCE [LARGE SCALE GENOMIC DNA]</scope>
    <source>
        <strain evidence="2 3">MAFF 302030</strain>
    </source>
</reference>
<reference evidence="2 3" key="2">
    <citation type="journal article" date="2023" name="Plant Pathol.">
        <title>Dismantling and reorganizing Pseudomonas marginalis sensu#lato.</title>
        <authorList>
            <person name="Sawada H."/>
            <person name="Fujikawa T."/>
            <person name="Satou M."/>
        </authorList>
    </citation>
    <scope>NUCLEOTIDE SEQUENCE [LARGE SCALE GENOMIC DNA]</scope>
    <source>
        <strain evidence="2 3">MAFF 302030</strain>
    </source>
</reference>
<comment type="caution">
    <text evidence="2">The sequence shown here is derived from an EMBL/GenBank/DDBJ whole genome shotgun (WGS) entry which is preliminary data.</text>
</comment>
<dbReference type="EMBL" id="JALQCW010000052">
    <property type="protein sequence ID" value="MCK9799809.1"/>
    <property type="molecule type" value="Genomic_DNA"/>
</dbReference>
<dbReference type="Pfam" id="PF09346">
    <property type="entry name" value="SMI1_KNR4"/>
    <property type="match status" value="1"/>
</dbReference>
<feature type="domain" description="Knr4/Smi1-like" evidence="1">
    <location>
        <begin position="3"/>
        <end position="129"/>
    </location>
</feature>
<dbReference type="InterPro" id="IPR018958">
    <property type="entry name" value="Knr4/Smi1-like_dom"/>
</dbReference>
<accession>A0A9X2C819</accession>
<evidence type="ECO:0000313" key="2">
    <source>
        <dbReference type="EMBL" id="MCK9799809.1"/>
    </source>
</evidence>
<organism evidence="2 3">
    <name type="scientific">Pseudomonas morbosilactucae</name>
    <dbReference type="NCBI Taxonomy" id="2938197"/>
    <lineage>
        <taxon>Bacteria</taxon>
        <taxon>Pseudomonadati</taxon>
        <taxon>Pseudomonadota</taxon>
        <taxon>Gammaproteobacteria</taxon>
        <taxon>Pseudomonadales</taxon>
        <taxon>Pseudomonadaceae</taxon>
        <taxon>Pseudomonas</taxon>
    </lineage>
</organism>
<evidence type="ECO:0000259" key="1">
    <source>
        <dbReference type="Pfam" id="PF09346"/>
    </source>
</evidence>
<gene>
    <name evidence="2" type="ORF">M1B34_19385</name>
</gene>
<dbReference type="InterPro" id="IPR037883">
    <property type="entry name" value="Knr4/Smi1-like_sf"/>
</dbReference>
<dbReference type="RefSeq" id="WP_268265990.1">
    <property type="nucleotide sequence ID" value="NZ_JALQCW010000052.1"/>
</dbReference>
<sequence length="225" mass="25331">MSDFQPLAQSCGIALPDVFVRLLADGKTRYGKDRADWQKEWRNYSLSAQPALSCVYDLEWIDAQEAAEFVEQWLNPAYQNGRRFLPFAQSGAGDAYCLTPMADGQMGVAFIWHDQTFSEVESLSFAEFVYRLLVESARDVEHQLESDFDLSDARQCVIANLRLFDGYLPEPLRTGLERVRVLIEQREADSPALISAEEARVALAVLPPSVVEKVSITASWECEPS</sequence>
<dbReference type="Proteomes" id="UP001155059">
    <property type="component" value="Unassembled WGS sequence"/>
</dbReference>
<evidence type="ECO:0000313" key="3">
    <source>
        <dbReference type="Proteomes" id="UP001155059"/>
    </source>
</evidence>
<protein>
    <submittedName>
        <fullName evidence="2">SMI1/KNR4 family protein</fullName>
    </submittedName>
</protein>